<feature type="compositionally biased region" description="Basic residues" evidence="1">
    <location>
        <begin position="25"/>
        <end position="37"/>
    </location>
</feature>
<reference evidence="2" key="1">
    <citation type="submission" date="2021-03" db="EMBL/GenBank/DDBJ databases">
        <authorList>
            <person name="Wang G."/>
        </authorList>
    </citation>
    <scope>NUCLEOTIDE SEQUENCE</scope>
    <source>
        <strain evidence="2">KCTC 12899</strain>
    </source>
</reference>
<gene>
    <name evidence="2" type="ORF">J3U88_21180</name>
</gene>
<evidence type="ECO:0000313" key="3">
    <source>
        <dbReference type="Proteomes" id="UP000664417"/>
    </source>
</evidence>
<protein>
    <submittedName>
        <fullName evidence="2">Uncharacterized protein</fullName>
    </submittedName>
</protein>
<proteinExistence type="predicted"/>
<dbReference type="Proteomes" id="UP000664417">
    <property type="component" value="Unassembled WGS sequence"/>
</dbReference>
<dbReference type="AlphaFoldDB" id="A0A8J7QIL8"/>
<feature type="region of interest" description="Disordered" evidence="1">
    <location>
        <begin position="1"/>
        <end position="45"/>
    </location>
</feature>
<keyword evidence="3" id="KW-1185">Reference proteome</keyword>
<evidence type="ECO:0000313" key="2">
    <source>
        <dbReference type="EMBL" id="MBO1321005.1"/>
    </source>
</evidence>
<dbReference type="EMBL" id="JAFREP010000021">
    <property type="protein sequence ID" value="MBO1321005.1"/>
    <property type="molecule type" value="Genomic_DNA"/>
</dbReference>
<evidence type="ECO:0000256" key="1">
    <source>
        <dbReference type="SAM" id="MobiDB-lite"/>
    </source>
</evidence>
<organism evidence="2 3">
    <name type="scientific">Acanthopleuribacter pedis</name>
    <dbReference type="NCBI Taxonomy" id="442870"/>
    <lineage>
        <taxon>Bacteria</taxon>
        <taxon>Pseudomonadati</taxon>
        <taxon>Acidobacteriota</taxon>
        <taxon>Holophagae</taxon>
        <taxon>Acanthopleuribacterales</taxon>
        <taxon>Acanthopleuribacteraceae</taxon>
        <taxon>Acanthopleuribacter</taxon>
    </lineage>
</organism>
<name>A0A8J7QIL8_9BACT</name>
<dbReference type="RefSeq" id="WP_207860980.1">
    <property type="nucleotide sequence ID" value="NZ_JAFREP010000021.1"/>
</dbReference>
<sequence>MRDPSSDTQAPPPRTEPSQTPPNKAAKRRPRRRRKPKATPAATPQSLENLLIETVRAKYQAMFGKAANDIPIDLNLSFQVVPGDPWRLDFDPPLEEQLGDVLEQHEARQSCFTQGRVYCFQCDAADCDHGVPGSPSEVFAGYDPVGQPRWCDMAQFLLDLKDERVDQLYRENGQVVARQLAGHHLKNRQLSPFGKSSKRFSLIGQVILGYLSMVGHGGERERLAISFQAVESRTPQGLIRLHLNVVMHGEDRDELETRLEEQYGWIRRARRQAEERLAGLEQQLAQLKKKGSGVKPRQLLRQVPEILQQLRQQLQQGYRQRQRRTKHAEERRALLRPIDKAMADVETARMEDFFFDTREETVILRGRRGRCHVFTQAGKHVTSFVIGENATHGRFRRGRWEPMDQNQCESFLTTLARLGSGGSSASG</sequence>
<accession>A0A8J7QIL8</accession>
<comment type="caution">
    <text evidence="2">The sequence shown here is derived from an EMBL/GenBank/DDBJ whole genome shotgun (WGS) entry which is preliminary data.</text>
</comment>